<feature type="region of interest" description="Disordered" evidence="1">
    <location>
        <begin position="343"/>
        <end position="362"/>
    </location>
</feature>
<proteinExistence type="predicted"/>
<evidence type="ECO:0000256" key="1">
    <source>
        <dbReference type="SAM" id="MobiDB-lite"/>
    </source>
</evidence>
<reference evidence="3 4" key="1">
    <citation type="submission" date="2019-03" db="EMBL/GenBank/DDBJ databases">
        <title>Genomic Encyclopedia of Type Strains, Phase IV (KMG-IV): sequencing the most valuable type-strain genomes for metagenomic binning, comparative biology and taxonomic classification.</title>
        <authorList>
            <person name="Goeker M."/>
        </authorList>
    </citation>
    <scope>NUCLEOTIDE SEQUENCE [LARGE SCALE GENOMIC DNA]</scope>
    <source>
        <strain evidence="3 4">DSM 100059</strain>
    </source>
</reference>
<dbReference type="OrthoDB" id="915634at2"/>
<dbReference type="Proteomes" id="UP000294498">
    <property type="component" value="Unassembled WGS sequence"/>
</dbReference>
<evidence type="ECO:0000259" key="2">
    <source>
        <dbReference type="Pfam" id="PF03432"/>
    </source>
</evidence>
<dbReference type="EMBL" id="SODV01000001">
    <property type="protein sequence ID" value="TDX00462.1"/>
    <property type="molecule type" value="Genomic_DNA"/>
</dbReference>
<comment type="caution">
    <text evidence="3">The sequence shown here is derived from an EMBL/GenBank/DDBJ whole genome shotgun (WGS) entry which is preliminary data.</text>
</comment>
<feature type="domain" description="MobA/VirD2-like nuclease" evidence="2">
    <location>
        <begin position="17"/>
        <end position="151"/>
    </location>
</feature>
<evidence type="ECO:0000313" key="3">
    <source>
        <dbReference type="EMBL" id="TDX00462.1"/>
    </source>
</evidence>
<gene>
    <name evidence="3" type="ORF">EDB95_1487</name>
</gene>
<dbReference type="AlphaFoldDB" id="A0A4R8DQN7"/>
<evidence type="ECO:0000313" key="4">
    <source>
        <dbReference type="Proteomes" id="UP000294498"/>
    </source>
</evidence>
<sequence length="408" mass="45972">MVARIETGKSIRGVLVYNENKVKAAEAKLLMACGFPRDAATLSFRNKLERFELLTRQNERTRTNAMHIFLSFSVYDKLDEDRLKLIALEYMERIGFGNQPFIVYQHVDTANPHIHIASVNIEDGGQRIETHNIGRVQSEQARKEIERLYDLVRAQDQQRDTAYLLQSGRLQNIVREVVGTYKFTSLPELNAVLRQFDIAAYRGEEGSKMYEKGGLVYLKLGLDGERVGLPIKASSIYSSPTLKNLQKKYEVNEAARKPYSQRLKHQLDKALSSGGREAMESLLQNQGIQVLLRSNEQGQVYGVTFIDNGTRVIFNGSDLGKNYSAKAFMERLPDGWPGIGTGEVSAKAGPGTLFTDDKMDPMENGQETAYPGPKKPVIMIVTDTPNHRVKEENAGETAQKKKRRLQVE</sequence>
<dbReference type="RefSeq" id="WP_133992147.1">
    <property type="nucleotide sequence ID" value="NZ_SODV01000001.1"/>
</dbReference>
<feature type="region of interest" description="Disordered" evidence="1">
    <location>
        <begin position="385"/>
        <end position="408"/>
    </location>
</feature>
<dbReference type="Pfam" id="PF03432">
    <property type="entry name" value="Relaxase"/>
    <property type="match status" value="1"/>
</dbReference>
<protein>
    <submittedName>
        <fullName evidence="3">Relaxase/mobilization nuclease-like protein</fullName>
    </submittedName>
</protein>
<dbReference type="InterPro" id="IPR005094">
    <property type="entry name" value="Endonuclease_MobA/VirD2"/>
</dbReference>
<name>A0A4R8DQN7_9BACT</name>
<keyword evidence="4" id="KW-1185">Reference proteome</keyword>
<organism evidence="3 4">
    <name type="scientific">Dinghuibacter silviterrae</name>
    <dbReference type="NCBI Taxonomy" id="1539049"/>
    <lineage>
        <taxon>Bacteria</taxon>
        <taxon>Pseudomonadati</taxon>
        <taxon>Bacteroidota</taxon>
        <taxon>Chitinophagia</taxon>
        <taxon>Chitinophagales</taxon>
        <taxon>Chitinophagaceae</taxon>
        <taxon>Dinghuibacter</taxon>
    </lineage>
</organism>
<accession>A0A4R8DQN7</accession>